<feature type="domain" description="Gamma tubulin complex component C-terminal" evidence="8">
    <location>
        <begin position="438"/>
        <end position="757"/>
    </location>
</feature>
<organism evidence="10 11">
    <name type="scientific">Drosophila pseudoobscura pseudoobscura</name>
    <name type="common">Fruit fly</name>
    <dbReference type="NCBI Taxonomy" id="46245"/>
    <lineage>
        <taxon>Eukaryota</taxon>
        <taxon>Metazoa</taxon>
        <taxon>Ecdysozoa</taxon>
        <taxon>Arthropoda</taxon>
        <taxon>Hexapoda</taxon>
        <taxon>Insecta</taxon>
        <taxon>Pterygota</taxon>
        <taxon>Neoptera</taxon>
        <taxon>Endopterygota</taxon>
        <taxon>Diptera</taxon>
        <taxon>Brachycera</taxon>
        <taxon>Muscomorpha</taxon>
        <taxon>Ephydroidea</taxon>
        <taxon>Drosophilidae</taxon>
        <taxon>Drosophila</taxon>
        <taxon>Sophophora</taxon>
    </lineage>
</organism>
<evidence type="ECO:0000256" key="4">
    <source>
        <dbReference type="ARBA" id="ARBA00023212"/>
    </source>
</evidence>
<evidence type="ECO:0000256" key="1">
    <source>
        <dbReference type="ARBA" id="ARBA00010337"/>
    </source>
</evidence>
<evidence type="ECO:0000256" key="5">
    <source>
        <dbReference type="RuleBase" id="RU363050"/>
    </source>
</evidence>
<dbReference type="RefSeq" id="XP_002135134.2">
    <property type="nucleotide sequence ID" value="XM_002135098.3"/>
</dbReference>
<dbReference type="GO" id="GO:0051011">
    <property type="term" value="F:microtubule minus-end binding"/>
    <property type="evidence" value="ECO:0007669"/>
    <property type="project" value="TreeGrafter"/>
</dbReference>
<accession>A0A6I8V0V5</accession>
<dbReference type="InterPro" id="IPR042241">
    <property type="entry name" value="GCP_C_sf"/>
</dbReference>
<protein>
    <recommendedName>
        <fullName evidence="5">Gamma-tubulin complex component</fullName>
    </recommendedName>
</protein>
<comment type="subcellular location">
    <subcellularLocation>
        <location evidence="5">Cytoplasm</location>
        <location evidence="5">Cytoskeleton</location>
        <location evidence="5">Microtubule organizing center</location>
    </subcellularLocation>
</comment>
<dbReference type="InterPro" id="IPR040457">
    <property type="entry name" value="GCP_C"/>
</dbReference>
<dbReference type="Pfam" id="PF04130">
    <property type="entry name" value="GCP_C_terminal"/>
    <property type="match status" value="1"/>
</dbReference>
<dbReference type="Pfam" id="PF17681">
    <property type="entry name" value="GCP_N_terminal"/>
    <property type="match status" value="1"/>
</dbReference>
<evidence type="ECO:0000256" key="7">
    <source>
        <dbReference type="SAM" id="MobiDB-lite"/>
    </source>
</evidence>
<dbReference type="InterPro" id="IPR007259">
    <property type="entry name" value="GCP"/>
</dbReference>
<gene>
    <name evidence="11" type="primary">LOC6900775</name>
</gene>
<name>A0A6I8V0V5_DROPS</name>
<dbReference type="GO" id="GO:0000922">
    <property type="term" value="C:spindle pole"/>
    <property type="evidence" value="ECO:0007669"/>
    <property type="project" value="InterPro"/>
</dbReference>
<feature type="domain" description="Gamma tubulin complex component protein N-terminal" evidence="9">
    <location>
        <begin position="145"/>
        <end position="435"/>
    </location>
</feature>
<keyword evidence="3 5" id="KW-0493">Microtubule</keyword>
<evidence type="ECO:0000313" key="11">
    <source>
        <dbReference type="RefSeq" id="XP_002135134.2"/>
    </source>
</evidence>
<comment type="similarity">
    <text evidence="1 5">Belongs to the TUBGCP family.</text>
</comment>
<evidence type="ECO:0000313" key="10">
    <source>
        <dbReference type="Proteomes" id="UP000001819"/>
    </source>
</evidence>
<dbReference type="GO" id="GO:0005874">
    <property type="term" value="C:microtubule"/>
    <property type="evidence" value="ECO:0007669"/>
    <property type="project" value="UniProtKB-KW"/>
</dbReference>
<dbReference type="ExpressionAtlas" id="A0A6I8V0V5">
    <property type="expression patterns" value="baseline"/>
</dbReference>
<keyword evidence="4 5" id="KW-0206">Cytoskeleton</keyword>
<dbReference type="Proteomes" id="UP000001819">
    <property type="component" value="Chromosome X"/>
</dbReference>
<feature type="region of interest" description="Disordered" evidence="7">
    <location>
        <begin position="1"/>
        <end position="20"/>
    </location>
</feature>
<reference evidence="11" key="1">
    <citation type="submission" date="2025-08" db="UniProtKB">
        <authorList>
            <consortium name="RefSeq"/>
        </authorList>
    </citation>
    <scope>IDENTIFICATION</scope>
    <source>
        <strain evidence="11">MV-25-SWS-2005</strain>
        <tissue evidence="11">Whole body</tissue>
    </source>
</reference>
<dbReference type="AlphaFoldDB" id="A0A6I8V0V5"/>
<dbReference type="GO" id="GO:0051321">
    <property type="term" value="P:meiotic cell cycle"/>
    <property type="evidence" value="ECO:0007669"/>
    <property type="project" value="TreeGrafter"/>
</dbReference>
<dbReference type="Gene3D" id="1.20.120.1900">
    <property type="entry name" value="Gamma-tubulin complex, C-terminal domain"/>
    <property type="match status" value="1"/>
</dbReference>
<evidence type="ECO:0000256" key="2">
    <source>
        <dbReference type="ARBA" id="ARBA00022490"/>
    </source>
</evidence>
<dbReference type="GO" id="GO:0000930">
    <property type="term" value="C:gamma-tubulin complex"/>
    <property type="evidence" value="ECO:0007669"/>
    <property type="project" value="TreeGrafter"/>
</dbReference>
<evidence type="ECO:0000259" key="8">
    <source>
        <dbReference type="Pfam" id="PF04130"/>
    </source>
</evidence>
<keyword evidence="6" id="KW-0175">Coiled coil</keyword>
<dbReference type="GO" id="GO:0031122">
    <property type="term" value="P:cytoplasmic microtubule organization"/>
    <property type="evidence" value="ECO:0007669"/>
    <property type="project" value="TreeGrafter"/>
</dbReference>
<proteinExistence type="inferred from homology"/>
<feature type="coiled-coil region" evidence="6">
    <location>
        <begin position="518"/>
        <end position="548"/>
    </location>
</feature>
<dbReference type="KEGG" id="dpo:6900775"/>
<dbReference type="GO" id="GO:0000278">
    <property type="term" value="P:mitotic cell cycle"/>
    <property type="evidence" value="ECO:0007669"/>
    <property type="project" value="TreeGrafter"/>
</dbReference>
<dbReference type="GO" id="GO:0007020">
    <property type="term" value="P:microtubule nucleation"/>
    <property type="evidence" value="ECO:0007669"/>
    <property type="project" value="InterPro"/>
</dbReference>
<dbReference type="GO" id="GO:0043015">
    <property type="term" value="F:gamma-tubulin binding"/>
    <property type="evidence" value="ECO:0007669"/>
    <property type="project" value="InterPro"/>
</dbReference>
<evidence type="ECO:0000256" key="3">
    <source>
        <dbReference type="ARBA" id="ARBA00022701"/>
    </source>
</evidence>
<dbReference type="PANTHER" id="PTHR19302">
    <property type="entry name" value="GAMMA TUBULIN COMPLEX PROTEIN"/>
    <property type="match status" value="1"/>
</dbReference>
<dbReference type="InterPro" id="IPR041470">
    <property type="entry name" value="GCP_N"/>
</dbReference>
<dbReference type="PANTHER" id="PTHR19302:SF13">
    <property type="entry name" value="GAMMA-TUBULIN COMPLEX COMPONENT 2"/>
    <property type="match status" value="1"/>
</dbReference>
<evidence type="ECO:0000256" key="6">
    <source>
        <dbReference type="SAM" id="Coils"/>
    </source>
</evidence>
<evidence type="ECO:0000259" key="9">
    <source>
        <dbReference type="Pfam" id="PF17681"/>
    </source>
</evidence>
<dbReference type="InParanoid" id="A0A6I8V0V5"/>
<keyword evidence="2 5" id="KW-0963">Cytoplasm</keyword>
<sequence>MMSEIVGKSSSSGSLTPTNRRPVLSTMELLGRCKRLLALKENQTSNDLCEIKERLLVAISNPSLTRIDSLASFKESPIPSRLSSCSVSSSSSSSLSLVTGISGSSPDAQNYRTHMLWDYVKVQDGCRVQPELATLPVEIQQPVILKELIQCLVGVRGIYIQPLPPDENDGDTYFTIDSQLDKSVTEVVQSILPLATYFMGIQRIMAAGDGHGQVLNALNCALQDLTSDFYMLISKADEEMKRQQMTIQMLHYYLQPTMWVMEEIWKVMRNIQLNKCQGAEVLNHLYGRISLLEGNNAVQQMMINLTNTAARPYMQKLQLWIHKGQLVEDSNEFLVQDNGTGRLYTPASYSNDYWEKRYTVCRDGVTTFLKKHTNMILATGKYLNVIRLCGKGTLPIQEVKLDEQLQPTSGGRIEKVINEAYFFAASMLLNLLMREHDLMGHLKSVKSYLLLGQGDFITQFMDACETELSKNVDDVQPMILENLLGLTLRLSLARQDPYSDDVHCELLTYDLVTQLSKILGHNGEEEEAEELEEELEEEENRRQDLTGIECFSFSYDAKWPCSLVLNRIAISKYQLLFRQLFFCKHAERQLCKIWKMNHTLKGRPSRQLTELHRSLCTLRQHMMNAIQNIEYYMIYEVIVPNWHHFIERLETVESVDQVLEQHQNFLDECLKRCVMTESSYLSRAIFKLCKICIDFCDFIQQESLLEPSKSFAERVQHFDWEFKYLLVSFLLKIKYSARKNANSFINLVHWVNVNGFYTDQMEKLSLQTNTDQDEDQDSVC</sequence>
<keyword evidence="10" id="KW-1185">Reference proteome</keyword>
<dbReference type="GO" id="GO:0051225">
    <property type="term" value="P:spindle assembly"/>
    <property type="evidence" value="ECO:0007669"/>
    <property type="project" value="TreeGrafter"/>
</dbReference>